<dbReference type="CTD" id="101642985"/>
<dbReference type="Proteomes" id="UP000694851">
    <property type="component" value="Unplaced"/>
</dbReference>
<protein>
    <submittedName>
        <fullName evidence="2">Uncharacterized protein C1orf105 homolog</fullName>
    </submittedName>
</protein>
<reference evidence="2" key="1">
    <citation type="submission" date="2025-08" db="UniProtKB">
        <authorList>
            <consortium name="RefSeq"/>
        </authorList>
    </citation>
    <scope>IDENTIFICATION</scope>
    <source>
        <tissue evidence="2">Muscle</tissue>
    </source>
</reference>
<dbReference type="Pfam" id="PF15081">
    <property type="entry name" value="DUF4548"/>
    <property type="match status" value="1"/>
</dbReference>
<name>A0A8B7RRS1_HIPAR</name>
<dbReference type="KEGG" id="hai:109385636"/>
<evidence type="ECO:0000313" key="1">
    <source>
        <dbReference type="Proteomes" id="UP000694851"/>
    </source>
</evidence>
<dbReference type="PANTHER" id="PTHR39410">
    <property type="entry name" value="RIKEN CDNA 4930558K02 GENE"/>
    <property type="match status" value="1"/>
</dbReference>
<dbReference type="RefSeq" id="XP_019503672.1">
    <property type="nucleotide sequence ID" value="XM_019648127.1"/>
</dbReference>
<dbReference type="GeneID" id="109385636"/>
<sequence>MLIRNKQLCSTCREMKMAQSRTMMIPGDGKLPFNNFMSRRMMNLQPPKAQTVPEGPCDDIRTESIRYRLPILGPRTAAFHRLLSDTYRALQRAQLGSSPRKEPAGKTVRQ</sequence>
<organism evidence="1 2">
    <name type="scientific">Hipposideros armiger</name>
    <name type="common">Great Himalayan leaf-nosed bat</name>
    <dbReference type="NCBI Taxonomy" id="186990"/>
    <lineage>
        <taxon>Eukaryota</taxon>
        <taxon>Metazoa</taxon>
        <taxon>Chordata</taxon>
        <taxon>Craniata</taxon>
        <taxon>Vertebrata</taxon>
        <taxon>Euteleostomi</taxon>
        <taxon>Mammalia</taxon>
        <taxon>Eutheria</taxon>
        <taxon>Laurasiatheria</taxon>
        <taxon>Chiroptera</taxon>
        <taxon>Yinpterochiroptera</taxon>
        <taxon>Rhinolophoidea</taxon>
        <taxon>Hipposideridae</taxon>
        <taxon>Hipposideros</taxon>
    </lineage>
</organism>
<dbReference type="InterPro" id="IPR027845">
    <property type="entry name" value="DUF4548"/>
</dbReference>
<dbReference type="OrthoDB" id="9832160at2759"/>
<proteinExistence type="predicted"/>
<gene>
    <name evidence="2" type="primary">CUNH1orf105</name>
</gene>
<keyword evidence="1" id="KW-1185">Reference proteome</keyword>
<accession>A0A8B7RRS1</accession>
<dbReference type="PANTHER" id="PTHR39410:SF1">
    <property type="entry name" value="RIKEN CDNA 4930558K02 GENE"/>
    <property type="match status" value="1"/>
</dbReference>
<evidence type="ECO:0000313" key="2">
    <source>
        <dbReference type="RefSeq" id="XP_019503672.1"/>
    </source>
</evidence>
<dbReference type="AlphaFoldDB" id="A0A8B7RRS1"/>